<dbReference type="SUPFAM" id="SSF54995">
    <property type="entry name" value="Ribosomal protein S6"/>
    <property type="match status" value="1"/>
</dbReference>
<dbReference type="GO" id="GO:0005737">
    <property type="term" value="C:cytoplasm"/>
    <property type="evidence" value="ECO:0007669"/>
    <property type="project" value="UniProtKB-ARBA"/>
</dbReference>
<evidence type="ECO:0000256" key="4">
    <source>
        <dbReference type="ARBA" id="ARBA00022980"/>
    </source>
</evidence>
<name>A0A162MSH2_9FIRM</name>
<keyword evidence="4 8" id="KW-0689">Ribosomal protein</keyword>
<evidence type="ECO:0000256" key="3">
    <source>
        <dbReference type="ARBA" id="ARBA00022884"/>
    </source>
</evidence>
<dbReference type="InterPro" id="IPR035980">
    <property type="entry name" value="Ribosomal_bS6_sf"/>
</dbReference>
<dbReference type="PANTHER" id="PTHR21011">
    <property type="entry name" value="MITOCHONDRIAL 28S RIBOSOMAL PROTEIN S6"/>
    <property type="match status" value="1"/>
</dbReference>
<gene>
    <name evidence="8 9" type="primary">rpsF</name>
    <name evidence="9" type="ORF">ATZ99_05110</name>
</gene>
<dbReference type="HAMAP" id="MF_00360">
    <property type="entry name" value="Ribosomal_bS6"/>
    <property type="match status" value="1"/>
</dbReference>
<dbReference type="NCBIfam" id="TIGR00166">
    <property type="entry name" value="S6"/>
    <property type="match status" value="1"/>
</dbReference>
<comment type="function">
    <text evidence="6 8">Binds together with bS18 to 16S ribosomal RNA.</text>
</comment>
<keyword evidence="5 8" id="KW-0687">Ribonucleoprotein</keyword>
<comment type="similarity">
    <text evidence="1 8">Belongs to the bacterial ribosomal protein bS6 family.</text>
</comment>
<sequence>MRSYETMYILDPDLNEDSTNSLIEKFKSVITDRGGEVQEIERWGKRRLAYPIEHRKEGYYVIMYFTADPSAVQEMERLLKITTGVLRHIVIRKDR</sequence>
<dbReference type="FunFam" id="3.30.70.60:FF:000002">
    <property type="entry name" value="30S ribosomal protein S6"/>
    <property type="match status" value="1"/>
</dbReference>
<dbReference type="GO" id="GO:0006412">
    <property type="term" value="P:translation"/>
    <property type="evidence" value="ECO:0007669"/>
    <property type="project" value="UniProtKB-UniRule"/>
</dbReference>
<dbReference type="PATRIC" id="fig|520767.4.peg.524"/>
<dbReference type="GO" id="GO:0005840">
    <property type="term" value="C:ribosome"/>
    <property type="evidence" value="ECO:0007669"/>
    <property type="project" value="UniProtKB-KW"/>
</dbReference>
<keyword evidence="2 8" id="KW-0699">rRNA-binding</keyword>
<keyword evidence="10" id="KW-1185">Reference proteome</keyword>
<protein>
    <recommendedName>
        <fullName evidence="7 8">Small ribosomal subunit protein bS6</fullName>
    </recommendedName>
</protein>
<dbReference type="PANTHER" id="PTHR21011:SF1">
    <property type="entry name" value="SMALL RIBOSOMAL SUBUNIT PROTEIN BS6M"/>
    <property type="match status" value="1"/>
</dbReference>
<dbReference type="EMBL" id="LOHZ01000022">
    <property type="protein sequence ID" value="KYO67225.1"/>
    <property type="molecule type" value="Genomic_DNA"/>
</dbReference>
<dbReference type="Proteomes" id="UP000075737">
    <property type="component" value="Unassembled WGS sequence"/>
</dbReference>
<evidence type="ECO:0000313" key="9">
    <source>
        <dbReference type="EMBL" id="KYO67225.1"/>
    </source>
</evidence>
<dbReference type="OrthoDB" id="9812702at2"/>
<evidence type="ECO:0000313" key="10">
    <source>
        <dbReference type="Proteomes" id="UP000075737"/>
    </source>
</evidence>
<evidence type="ECO:0000256" key="5">
    <source>
        <dbReference type="ARBA" id="ARBA00023274"/>
    </source>
</evidence>
<dbReference type="GO" id="GO:0070181">
    <property type="term" value="F:small ribosomal subunit rRNA binding"/>
    <property type="evidence" value="ECO:0007669"/>
    <property type="project" value="TreeGrafter"/>
</dbReference>
<evidence type="ECO:0000256" key="6">
    <source>
        <dbReference type="ARBA" id="ARBA00035104"/>
    </source>
</evidence>
<dbReference type="InterPro" id="IPR000529">
    <property type="entry name" value="Ribosomal_bS6"/>
</dbReference>
<evidence type="ECO:0000256" key="1">
    <source>
        <dbReference type="ARBA" id="ARBA00009512"/>
    </source>
</evidence>
<organism evidence="9 10">
    <name type="scientific">Thermovenabulum gondwanense</name>
    <dbReference type="NCBI Taxonomy" id="520767"/>
    <lineage>
        <taxon>Bacteria</taxon>
        <taxon>Bacillati</taxon>
        <taxon>Bacillota</taxon>
        <taxon>Clostridia</taxon>
        <taxon>Thermosediminibacterales</taxon>
        <taxon>Thermosediminibacteraceae</taxon>
        <taxon>Thermovenabulum</taxon>
    </lineage>
</organism>
<evidence type="ECO:0000256" key="8">
    <source>
        <dbReference type="HAMAP-Rule" id="MF_00360"/>
    </source>
</evidence>
<dbReference type="InterPro" id="IPR014717">
    <property type="entry name" value="Transl_elong_EF1B/ribsomal_bS6"/>
</dbReference>
<dbReference type="STRING" id="520767.ATZ99_05110"/>
<evidence type="ECO:0000256" key="2">
    <source>
        <dbReference type="ARBA" id="ARBA00022730"/>
    </source>
</evidence>
<accession>A0A162MSH2</accession>
<dbReference type="InterPro" id="IPR020814">
    <property type="entry name" value="Ribosomal_S6_plastid/chlpt"/>
</dbReference>
<dbReference type="Gene3D" id="3.30.70.60">
    <property type="match status" value="1"/>
</dbReference>
<evidence type="ECO:0000256" key="7">
    <source>
        <dbReference type="ARBA" id="ARBA00035294"/>
    </source>
</evidence>
<reference evidence="9 10" key="1">
    <citation type="submission" date="2015-12" db="EMBL/GenBank/DDBJ databases">
        <title>Draft genome of Thermovenabulum gondwanense isolated from a red thermophilic microbial mat colonisisng an outflow channel of a bore well.</title>
        <authorList>
            <person name="Patel B.K."/>
        </authorList>
    </citation>
    <scope>NUCLEOTIDE SEQUENCE [LARGE SCALE GENOMIC DNA]</scope>
    <source>
        <strain evidence="9 10">R270</strain>
    </source>
</reference>
<dbReference type="Pfam" id="PF01250">
    <property type="entry name" value="Ribosomal_S6"/>
    <property type="match status" value="1"/>
</dbReference>
<proteinExistence type="inferred from homology"/>
<dbReference type="RefSeq" id="WP_068747686.1">
    <property type="nucleotide sequence ID" value="NZ_LOHZ01000022.1"/>
</dbReference>
<dbReference type="AlphaFoldDB" id="A0A162MSH2"/>
<keyword evidence="3 8" id="KW-0694">RNA-binding</keyword>
<dbReference type="GO" id="GO:0003735">
    <property type="term" value="F:structural constituent of ribosome"/>
    <property type="evidence" value="ECO:0007669"/>
    <property type="project" value="InterPro"/>
</dbReference>
<dbReference type="CDD" id="cd00473">
    <property type="entry name" value="bS6"/>
    <property type="match status" value="1"/>
</dbReference>
<dbReference type="GO" id="GO:1990904">
    <property type="term" value="C:ribonucleoprotein complex"/>
    <property type="evidence" value="ECO:0007669"/>
    <property type="project" value="UniProtKB-KW"/>
</dbReference>
<comment type="caution">
    <text evidence="9">The sequence shown here is derived from an EMBL/GenBank/DDBJ whole genome shotgun (WGS) entry which is preliminary data.</text>
</comment>